<dbReference type="AlphaFoldDB" id="A0ABD5VD51"/>
<dbReference type="Proteomes" id="UP001596395">
    <property type="component" value="Unassembled WGS sequence"/>
</dbReference>
<dbReference type="EMBL" id="JBHSXN010000001">
    <property type="protein sequence ID" value="MFC6952085.1"/>
    <property type="molecule type" value="Genomic_DNA"/>
</dbReference>
<dbReference type="InterPro" id="IPR055995">
    <property type="entry name" value="DUF7573"/>
</dbReference>
<comment type="caution">
    <text evidence="3">The sequence shown here is derived from an EMBL/GenBank/DDBJ whole genome shotgun (WGS) entry which is preliminary data.</text>
</comment>
<organism evidence="3 4">
    <name type="scientific">Halorubellus litoreus</name>
    <dbReference type="NCBI Taxonomy" id="755308"/>
    <lineage>
        <taxon>Archaea</taxon>
        <taxon>Methanobacteriati</taxon>
        <taxon>Methanobacteriota</taxon>
        <taxon>Stenosarchaea group</taxon>
        <taxon>Halobacteria</taxon>
        <taxon>Halobacteriales</taxon>
        <taxon>Halorubellaceae</taxon>
        <taxon>Halorubellus</taxon>
    </lineage>
</organism>
<dbReference type="PROSITE" id="PS50114">
    <property type="entry name" value="GATA_ZN_FINGER_2"/>
    <property type="match status" value="1"/>
</dbReference>
<dbReference type="Pfam" id="PF24458">
    <property type="entry name" value="DUF7573"/>
    <property type="match status" value="1"/>
</dbReference>
<sequence length="99" mass="9977">MTEDASIDEFVGRDAGDGTDDEECGDDAQGADELSDDGSGPSDATESTVAARVASASPAVSTSRYEPAGAACAVCDAVVERLWVADDDGGDVCAACKPW</sequence>
<feature type="domain" description="GATA-type" evidence="2">
    <location>
        <begin position="66"/>
        <end position="99"/>
    </location>
</feature>
<feature type="region of interest" description="Disordered" evidence="1">
    <location>
        <begin position="1"/>
        <end position="51"/>
    </location>
</feature>
<proteinExistence type="predicted"/>
<evidence type="ECO:0000313" key="3">
    <source>
        <dbReference type="EMBL" id="MFC6952085.1"/>
    </source>
</evidence>
<dbReference type="InterPro" id="IPR000679">
    <property type="entry name" value="Znf_GATA"/>
</dbReference>
<reference evidence="3 4" key="1">
    <citation type="journal article" date="2019" name="Int. J. Syst. Evol. Microbiol.">
        <title>The Global Catalogue of Microorganisms (GCM) 10K type strain sequencing project: providing services to taxonomists for standard genome sequencing and annotation.</title>
        <authorList>
            <consortium name="The Broad Institute Genomics Platform"/>
            <consortium name="The Broad Institute Genome Sequencing Center for Infectious Disease"/>
            <person name="Wu L."/>
            <person name="Ma J."/>
        </authorList>
    </citation>
    <scope>NUCLEOTIDE SEQUENCE [LARGE SCALE GENOMIC DNA]</scope>
    <source>
        <strain evidence="3 4">GX26</strain>
    </source>
</reference>
<keyword evidence="4" id="KW-1185">Reference proteome</keyword>
<protein>
    <recommendedName>
        <fullName evidence="2">GATA-type domain-containing protein</fullName>
    </recommendedName>
</protein>
<name>A0ABD5VD51_9EURY</name>
<feature type="compositionally biased region" description="Acidic residues" evidence="1">
    <location>
        <begin position="17"/>
        <end position="36"/>
    </location>
</feature>
<dbReference type="RefSeq" id="WP_336349078.1">
    <property type="nucleotide sequence ID" value="NZ_JAZAQL010000001.1"/>
</dbReference>
<evidence type="ECO:0000313" key="4">
    <source>
        <dbReference type="Proteomes" id="UP001596395"/>
    </source>
</evidence>
<accession>A0ABD5VD51</accession>
<evidence type="ECO:0000256" key="1">
    <source>
        <dbReference type="SAM" id="MobiDB-lite"/>
    </source>
</evidence>
<evidence type="ECO:0000259" key="2">
    <source>
        <dbReference type="PROSITE" id="PS50114"/>
    </source>
</evidence>
<gene>
    <name evidence="3" type="ORF">ACFQGB_04345</name>
</gene>